<evidence type="ECO:0008006" key="5">
    <source>
        <dbReference type="Google" id="ProtNLM"/>
    </source>
</evidence>
<evidence type="ECO:0000256" key="2">
    <source>
        <dbReference type="SAM" id="SignalP"/>
    </source>
</evidence>
<keyword evidence="4" id="KW-1185">Reference proteome</keyword>
<name>A0A5C6RI29_9BACT</name>
<dbReference type="RefSeq" id="WP_147169002.1">
    <property type="nucleotide sequence ID" value="NZ_VOOR01000051.1"/>
</dbReference>
<dbReference type="OrthoDB" id="1496289at2"/>
<keyword evidence="2" id="KW-0732">Signal</keyword>
<comment type="caution">
    <text evidence="3">The sequence shown here is derived from an EMBL/GenBank/DDBJ whole genome shotgun (WGS) entry which is preliminary data.</text>
</comment>
<sequence length="69" mass="7712">MRALLRLFSICVVVSFIALPVSSCNRKVGCPANESAHVKPNRRGELPTKGGSSQLFPKSFNKKKKRRRN</sequence>
<feature type="signal peptide" evidence="2">
    <location>
        <begin position="1"/>
        <end position="23"/>
    </location>
</feature>
<protein>
    <recommendedName>
        <fullName evidence="5">Secreted protein</fullName>
    </recommendedName>
</protein>
<evidence type="ECO:0000256" key="1">
    <source>
        <dbReference type="SAM" id="MobiDB-lite"/>
    </source>
</evidence>
<reference evidence="3 4" key="1">
    <citation type="submission" date="2019-08" db="EMBL/GenBank/DDBJ databases">
        <title>Genome of Phaeodactylibacter luteus.</title>
        <authorList>
            <person name="Bowman J.P."/>
        </authorList>
    </citation>
    <scope>NUCLEOTIDE SEQUENCE [LARGE SCALE GENOMIC DNA]</scope>
    <source>
        <strain evidence="3 4">KCTC 42180</strain>
    </source>
</reference>
<evidence type="ECO:0000313" key="4">
    <source>
        <dbReference type="Proteomes" id="UP000321580"/>
    </source>
</evidence>
<organism evidence="3 4">
    <name type="scientific">Phaeodactylibacter luteus</name>
    <dbReference type="NCBI Taxonomy" id="1564516"/>
    <lineage>
        <taxon>Bacteria</taxon>
        <taxon>Pseudomonadati</taxon>
        <taxon>Bacteroidota</taxon>
        <taxon>Saprospiria</taxon>
        <taxon>Saprospirales</taxon>
        <taxon>Haliscomenobacteraceae</taxon>
        <taxon>Phaeodactylibacter</taxon>
    </lineage>
</organism>
<evidence type="ECO:0000313" key="3">
    <source>
        <dbReference type="EMBL" id="TXB61609.1"/>
    </source>
</evidence>
<feature type="compositionally biased region" description="Basic residues" evidence="1">
    <location>
        <begin position="60"/>
        <end position="69"/>
    </location>
</feature>
<dbReference type="EMBL" id="VOOR01000051">
    <property type="protein sequence ID" value="TXB61609.1"/>
    <property type="molecule type" value="Genomic_DNA"/>
</dbReference>
<accession>A0A5C6RI29</accession>
<gene>
    <name evidence="3" type="ORF">FRY97_18215</name>
</gene>
<feature type="region of interest" description="Disordered" evidence="1">
    <location>
        <begin position="32"/>
        <end position="69"/>
    </location>
</feature>
<proteinExistence type="predicted"/>
<dbReference type="Proteomes" id="UP000321580">
    <property type="component" value="Unassembled WGS sequence"/>
</dbReference>
<feature type="chain" id="PRO_5022785035" description="Secreted protein" evidence="2">
    <location>
        <begin position="24"/>
        <end position="69"/>
    </location>
</feature>
<dbReference type="AlphaFoldDB" id="A0A5C6RI29"/>